<dbReference type="InterPro" id="IPR047114">
    <property type="entry name" value="YciF"/>
</dbReference>
<dbReference type="PANTHER" id="PTHR30565">
    <property type="entry name" value="PROTEIN YCIF"/>
    <property type="match status" value="1"/>
</dbReference>
<evidence type="ECO:0000313" key="2">
    <source>
        <dbReference type="Proteomes" id="UP001374893"/>
    </source>
</evidence>
<proteinExistence type="predicted"/>
<name>A0ABN6H8D6_9BACT</name>
<sequence>MKIDSLERLLVHELKDLYSAENQILGALPKMAEAATHPELKAAFKEHLEETRGQVKRLEKAFEHTEFGPHGEHCPACAGLIQEGEEIIAEIEAGEVRDAALIAAAQRVEHYEMAGYGTAVAFARKVGNHEVADILTATLEEEGETDRKLTRLAEKVINFRALAAS</sequence>
<dbReference type="RefSeq" id="WP_338685650.1">
    <property type="nucleotide sequence ID" value="NZ_AP024702.1"/>
</dbReference>
<organism evidence="1 2">
    <name type="scientific">Haloferula helveola</name>
    <dbReference type="NCBI Taxonomy" id="490095"/>
    <lineage>
        <taxon>Bacteria</taxon>
        <taxon>Pseudomonadati</taxon>
        <taxon>Verrucomicrobiota</taxon>
        <taxon>Verrucomicrobiia</taxon>
        <taxon>Verrucomicrobiales</taxon>
        <taxon>Verrucomicrobiaceae</taxon>
        <taxon>Haloferula</taxon>
    </lineage>
</organism>
<evidence type="ECO:0000313" key="1">
    <source>
        <dbReference type="EMBL" id="BCX49172.1"/>
    </source>
</evidence>
<accession>A0ABN6H8D6</accession>
<dbReference type="InterPro" id="IPR012347">
    <property type="entry name" value="Ferritin-like"/>
</dbReference>
<dbReference type="PANTHER" id="PTHR30565:SF9">
    <property type="entry name" value="PROTEIN YCIF"/>
    <property type="match status" value="1"/>
</dbReference>
<dbReference type="Proteomes" id="UP001374893">
    <property type="component" value="Chromosome"/>
</dbReference>
<keyword evidence="2" id="KW-1185">Reference proteome</keyword>
<gene>
    <name evidence="1" type="ORF">HAHE_30800</name>
</gene>
<dbReference type="EMBL" id="AP024702">
    <property type="protein sequence ID" value="BCX49172.1"/>
    <property type="molecule type" value="Genomic_DNA"/>
</dbReference>
<dbReference type="InterPro" id="IPR010287">
    <property type="entry name" value="DUF892_YciF-like"/>
</dbReference>
<dbReference type="Gene3D" id="1.20.1260.10">
    <property type="match status" value="1"/>
</dbReference>
<protein>
    <submittedName>
        <fullName evidence="1">DUF892 domain-containing protein</fullName>
    </submittedName>
</protein>
<reference evidence="1 2" key="1">
    <citation type="submission" date="2021-06" db="EMBL/GenBank/DDBJ databases">
        <title>Complete genome of Haloferula helveola possessing various polysaccharide degrading enzymes.</title>
        <authorList>
            <person name="Takami H."/>
            <person name="Huang C."/>
            <person name="Hamasaki K."/>
        </authorList>
    </citation>
    <scope>NUCLEOTIDE SEQUENCE [LARGE SCALE GENOMIC DNA]</scope>
    <source>
        <strain evidence="1 2">CN-1</strain>
    </source>
</reference>
<dbReference type="InterPro" id="IPR009078">
    <property type="entry name" value="Ferritin-like_SF"/>
</dbReference>
<dbReference type="Pfam" id="PF05974">
    <property type="entry name" value="DUF892"/>
    <property type="match status" value="1"/>
</dbReference>
<dbReference type="SUPFAM" id="SSF47240">
    <property type="entry name" value="Ferritin-like"/>
    <property type="match status" value="1"/>
</dbReference>
<dbReference type="CDD" id="cd07909">
    <property type="entry name" value="YciF"/>
    <property type="match status" value="1"/>
</dbReference>